<keyword evidence="6" id="KW-1185">Reference proteome</keyword>
<feature type="domain" description="MmgE/PrpD N-terminal" evidence="2">
    <location>
        <begin position="14"/>
        <end position="254"/>
    </location>
</feature>
<dbReference type="InterPro" id="IPR005656">
    <property type="entry name" value="MmgE_PrpD"/>
</dbReference>
<dbReference type="Pfam" id="PF03972">
    <property type="entry name" value="MmgE_PrpD_N"/>
    <property type="match status" value="1"/>
</dbReference>
<dbReference type="AlphaFoldDB" id="A0AAW5C219"/>
<dbReference type="GeneID" id="97204762"/>
<evidence type="ECO:0000259" key="3">
    <source>
        <dbReference type="Pfam" id="PF19305"/>
    </source>
</evidence>
<reference evidence="5 6" key="1">
    <citation type="journal article" date="2020" name="Cell Host Microbe">
        <title>Functional and Genomic Variation between Human-Derived Isolates of Lachnospiraceae Reveals Inter- and Intra-Species Diversity.</title>
        <authorList>
            <person name="Sorbara M.T."/>
            <person name="Littmann E.R."/>
            <person name="Fontana E."/>
            <person name="Moody T.U."/>
            <person name="Kohout C.E."/>
            <person name="Gjonbalaj M."/>
            <person name="Eaton V."/>
            <person name="Seok R."/>
            <person name="Leiner I.M."/>
            <person name="Pamer E.G."/>
        </authorList>
    </citation>
    <scope>NUCLEOTIDE SEQUENCE [LARGE SCALE GENOMIC DNA]</scope>
    <source>
        <strain evidence="5 6">MSK.1.17</strain>
    </source>
</reference>
<sequence>MSYFKNNGTNYTQVLAEYAANLTYDKIPAEVIERAKLMTLHTLGVSLAAKMDELAQNAVKIGSELNNGVGGSATVWTTGEKLSPANAVFVNGTISDILDWEDCSWTGHPSASAVPVSIAVAEDQHSTGKEYLAALIACFEVCMRVSMAVQPGPDFDHNQGWAISNWNIWAATTAAAKLMGLDATQIDKAFGLSCHFAEMASNMQQATMSNAYHYQWGHVSQSGIEAALCAKYGIANMQGCFDIPYGYCEQLTDAVDRSWLNKDMDQFMIMEILIKHWPANMWVQNPVELVADMTKKYSIKPEDIEEIVINPPIQYRMHCPEKGYSSLMEAQFSTPFVIASYLLDPTPNPNWFTPDKFNDPRIMELAKRVKGGTDPEDTLLHSFNVFQGGSHPEKTVTITTKDGKVYEESMRFHKGHPKNMLSREEFVELFRMNAGQYYSAPTVEKLIDFVLNIEKVENMAAFGELLK</sequence>
<dbReference type="InterPro" id="IPR036148">
    <property type="entry name" value="MmgE/PrpD_sf"/>
</dbReference>
<evidence type="ECO:0000259" key="2">
    <source>
        <dbReference type="Pfam" id="PF03972"/>
    </source>
</evidence>
<dbReference type="Proteomes" id="UP000669239">
    <property type="component" value="Unassembled WGS sequence"/>
</dbReference>
<dbReference type="InterPro" id="IPR045336">
    <property type="entry name" value="MmgE_PrpD_N"/>
</dbReference>
<dbReference type="InterPro" id="IPR045337">
    <property type="entry name" value="MmgE_PrpD_C"/>
</dbReference>
<dbReference type="Gene3D" id="3.30.1330.120">
    <property type="entry name" value="2-methylcitrate dehydratase PrpD"/>
    <property type="match status" value="1"/>
</dbReference>
<dbReference type="PANTHER" id="PTHR16943:SF8">
    <property type="entry name" value="2-METHYLCITRATE DEHYDRATASE"/>
    <property type="match status" value="1"/>
</dbReference>
<evidence type="ECO:0000313" key="5">
    <source>
        <dbReference type="EMBL" id="NSJ52693.1"/>
    </source>
</evidence>
<dbReference type="Proteomes" id="UP001299608">
    <property type="component" value="Unassembled WGS sequence"/>
</dbReference>
<reference evidence="4" key="3">
    <citation type="submission" date="2022-01" db="EMBL/GenBank/DDBJ databases">
        <title>Collection of gut derived symbiotic bacterial strains cultured from healthy donors.</title>
        <authorList>
            <person name="Lin H."/>
            <person name="Kohout C."/>
            <person name="Waligurski E."/>
            <person name="Pamer E.G."/>
        </authorList>
    </citation>
    <scope>NUCLEOTIDE SEQUENCE</scope>
    <source>
        <strain evidence="4">DFI.6.55</strain>
    </source>
</reference>
<comment type="similarity">
    <text evidence="1">Belongs to the PrpD family.</text>
</comment>
<dbReference type="Pfam" id="PF19305">
    <property type="entry name" value="MmgE_PrpD_C"/>
    <property type="match status" value="1"/>
</dbReference>
<dbReference type="InterPro" id="IPR042188">
    <property type="entry name" value="MmgE/PrpD_sf_2"/>
</dbReference>
<dbReference type="EMBL" id="JAKNGE010000032">
    <property type="protein sequence ID" value="MCG4748090.1"/>
    <property type="molecule type" value="Genomic_DNA"/>
</dbReference>
<dbReference type="SUPFAM" id="SSF103378">
    <property type="entry name" value="2-methylcitrate dehydratase PrpD"/>
    <property type="match status" value="1"/>
</dbReference>
<dbReference type="InterPro" id="IPR042183">
    <property type="entry name" value="MmgE/PrpD_sf_1"/>
</dbReference>
<dbReference type="RefSeq" id="WP_117555828.1">
    <property type="nucleotide sequence ID" value="NZ_BAABZL010000001.1"/>
</dbReference>
<gene>
    <name evidence="5" type="ORF">G5B36_29095</name>
    <name evidence="4" type="ORF">L0N08_21970</name>
</gene>
<evidence type="ECO:0000313" key="4">
    <source>
        <dbReference type="EMBL" id="MCG4748090.1"/>
    </source>
</evidence>
<proteinExistence type="inferred from homology"/>
<dbReference type="EMBL" id="JAAITT010000096">
    <property type="protein sequence ID" value="NSJ52693.1"/>
    <property type="molecule type" value="Genomic_DNA"/>
</dbReference>
<dbReference type="GO" id="GO:0016829">
    <property type="term" value="F:lyase activity"/>
    <property type="evidence" value="ECO:0007669"/>
    <property type="project" value="InterPro"/>
</dbReference>
<protein>
    <submittedName>
        <fullName evidence="4">MmgE/PrpD family protein</fullName>
    </submittedName>
</protein>
<reference evidence="5" key="2">
    <citation type="submission" date="2020-02" db="EMBL/GenBank/DDBJ databases">
        <authorList>
            <person name="Littmann E."/>
            <person name="Sorbara M."/>
        </authorList>
    </citation>
    <scope>NUCLEOTIDE SEQUENCE</scope>
    <source>
        <strain evidence="5">MSK.1.17</strain>
    </source>
</reference>
<name>A0AAW5C219_9FIRM</name>
<comment type="caution">
    <text evidence="4">The sequence shown here is derived from an EMBL/GenBank/DDBJ whole genome shotgun (WGS) entry which is preliminary data.</text>
</comment>
<dbReference type="Gene3D" id="1.10.4100.10">
    <property type="entry name" value="2-methylcitrate dehydratase PrpD"/>
    <property type="match status" value="1"/>
</dbReference>
<evidence type="ECO:0000313" key="6">
    <source>
        <dbReference type="Proteomes" id="UP000669239"/>
    </source>
</evidence>
<evidence type="ECO:0000256" key="1">
    <source>
        <dbReference type="ARBA" id="ARBA00006174"/>
    </source>
</evidence>
<evidence type="ECO:0000313" key="7">
    <source>
        <dbReference type="Proteomes" id="UP001299608"/>
    </source>
</evidence>
<organism evidence="4 7">
    <name type="scientific">Enterocloster aldenensis</name>
    <dbReference type="NCBI Taxonomy" id="358742"/>
    <lineage>
        <taxon>Bacteria</taxon>
        <taxon>Bacillati</taxon>
        <taxon>Bacillota</taxon>
        <taxon>Clostridia</taxon>
        <taxon>Lachnospirales</taxon>
        <taxon>Lachnospiraceae</taxon>
        <taxon>Enterocloster</taxon>
    </lineage>
</organism>
<dbReference type="PANTHER" id="PTHR16943">
    <property type="entry name" value="2-METHYLCITRATE DEHYDRATASE-RELATED"/>
    <property type="match status" value="1"/>
</dbReference>
<accession>A0AAW5C219</accession>
<feature type="domain" description="MmgE/PrpD C-terminal" evidence="3">
    <location>
        <begin position="277"/>
        <end position="454"/>
    </location>
</feature>